<organism evidence="1 2">
    <name type="scientific">Pseudomonas koreensis</name>
    <dbReference type="NCBI Taxonomy" id="198620"/>
    <lineage>
        <taxon>Bacteria</taxon>
        <taxon>Pseudomonadati</taxon>
        <taxon>Pseudomonadota</taxon>
        <taxon>Gammaproteobacteria</taxon>
        <taxon>Pseudomonadales</taxon>
        <taxon>Pseudomonadaceae</taxon>
        <taxon>Pseudomonas</taxon>
    </lineage>
</organism>
<protein>
    <submittedName>
        <fullName evidence="1">Uncharacterized protein</fullName>
    </submittedName>
</protein>
<comment type="caution">
    <text evidence="1">The sequence shown here is derived from an EMBL/GenBank/DDBJ whole genome shotgun (WGS) entry which is preliminary data.</text>
</comment>
<accession>A0A4Q4L449</accession>
<dbReference type="Proteomes" id="UP000291107">
    <property type="component" value="Unassembled WGS sequence"/>
</dbReference>
<dbReference type="EMBL" id="SEUB01000004">
    <property type="protein sequence ID" value="RYM41789.1"/>
    <property type="molecule type" value="Genomic_DNA"/>
</dbReference>
<proteinExistence type="predicted"/>
<gene>
    <name evidence="1" type="ORF">EVS84_11510</name>
</gene>
<evidence type="ECO:0000313" key="1">
    <source>
        <dbReference type="EMBL" id="RYM41789.1"/>
    </source>
</evidence>
<reference evidence="1 2" key="1">
    <citation type="submission" date="2019-02" db="EMBL/GenBank/DDBJ databases">
        <title>Genome of Pseudomonas korensis isolated from heavy metal contaminated environment.</title>
        <authorList>
            <person name="Ayangbenro A.S."/>
            <person name="Babalola O."/>
        </authorList>
    </citation>
    <scope>NUCLEOTIDE SEQUENCE [LARGE SCALE GENOMIC DNA]</scope>
    <source>
        <strain evidence="1 2">AB36</strain>
    </source>
</reference>
<dbReference type="AlphaFoldDB" id="A0A4Q4L449"/>
<dbReference type="RefSeq" id="WP_129998470.1">
    <property type="nucleotide sequence ID" value="NZ_SEUB01000004.1"/>
</dbReference>
<name>A0A4Q4L449_9PSED</name>
<evidence type="ECO:0000313" key="2">
    <source>
        <dbReference type="Proteomes" id="UP000291107"/>
    </source>
</evidence>
<sequence>MENDDLRQTCTNCNKLYKTSPQVELYKASAGHAGLCETCLQTEQERVIDERLALCAAKMLVIDRQFKPPAKR</sequence>